<dbReference type="EMBL" id="JAALFG010000003">
    <property type="protein sequence ID" value="NGP18845.1"/>
    <property type="molecule type" value="Genomic_DNA"/>
</dbReference>
<dbReference type="AlphaFoldDB" id="A0A6M1SUN8"/>
<dbReference type="Proteomes" id="UP000474802">
    <property type="component" value="Unassembled WGS sequence"/>
</dbReference>
<dbReference type="PANTHER" id="PTHR33362:SF2">
    <property type="entry name" value="TRAP TRANSPORTER LARGE PERMEASE PROTEIN"/>
    <property type="match status" value="1"/>
</dbReference>
<keyword evidence="6 7" id="KW-0472">Membrane</keyword>
<sequence>MMIATLLITFTLFLVLGIPIAFAMGLSGVIALAAASDISLLVLPQRMFSSLDSFTLLAVPLFVLAGELMSQGGITERIVAFSRAGVGHLKGGLAQASVVSNMFMSALSGSAVADLVAVGSIMLPSMEKEGYRKDYSVAVLSSAALLGPILPPSIVAVIYGSLTGVSIGKLFVAGIIPGIIAGLGIMVLARVLADKAGAKPQPKASPAEVRKAGIKAAPALMVPVIILGGILGGVFTPTEAGAIAALYALIYGVVGRRLSAGGTYTLLQSASLTTATALITLGGASVFSYVLISGGFAQATLSTLLSLTDDPNMAMFLIMVGLFILGLPMEPIPALIMIVPVISPALAHYGIDEIQFGMSAIMMLVLGSLTPPIGVLAMIAARMANLEYGKSIAMLVPFMAWWLVVTFLVAYIPALSLWLPSLMD</sequence>
<keyword evidence="2" id="KW-1003">Cell membrane</keyword>
<keyword evidence="4 7" id="KW-0812">Transmembrane</keyword>
<proteinExistence type="inferred from homology"/>
<comment type="function">
    <text evidence="7">Part of the tripartite ATP-independent periplasmic (TRAP) transport system.</text>
</comment>
<keyword evidence="3 7" id="KW-0997">Cell inner membrane</keyword>
<comment type="subunit">
    <text evidence="7">The complex comprises the extracytoplasmic solute receptor protein and the two transmembrane proteins.</text>
</comment>
<protein>
    <recommendedName>
        <fullName evidence="7">TRAP transporter large permease protein</fullName>
    </recommendedName>
</protein>
<keyword evidence="7" id="KW-0813">Transport</keyword>
<feature type="transmembrane region" description="Helical" evidence="7">
    <location>
        <begin position="392"/>
        <end position="419"/>
    </location>
</feature>
<comment type="subcellular location">
    <subcellularLocation>
        <location evidence="1 7">Cell inner membrane</location>
        <topology evidence="1 7">Multi-pass membrane protein</topology>
    </subcellularLocation>
</comment>
<name>A0A6M1SUN8_9HYPH</name>
<evidence type="ECO:0000313" key="10">
    <source>
        <dbReference type="Proteomes" id="UP000474802"/>
    </source>
</evidence>
<dbReference type="PIRSF" id="PIRSF006066">
    <property type="entry name" value="HI0050"/>
    <property type="match status" value="1"/>
</dbReference>
<evidence type="ECO:0000256" key="1">
    <source>
        <dbReference type="ARBA" id="ARBA00004429"/>
    </source>
</evidence>
<comment type="similarity">
    <text evidence="7">Belongs to the TRAP transporter large permease family.</text>
</comment>
<evidence type="ECO:0000259" key="8">
    <source>
        <dbReference type="Pfam" id="PF06808"/>
    </source>
</evidence>
<feature type="transmembrane region" description="Helical" evidence="7">
    <location>
        <begin position="102"/>
        <end position="123"/>
    </location>
</feature>
<feature type="transmembrane region" description="Helical" evidence="7">
    <location>
        <begin position="171"/>
        <end position="193"/>
    </location>
</feature>
<dbReference type="InterPro" id="IPR010656">
    <property type="entry name" value="DctM"/>
</dbReference>
<feature type="transmembrane region" description="Helical" evidence="7">
    <location>
        <begin position="312"/>
        <end position="327"/>
    </location>
</feature>
<dbReference type="PANTHER" id="PTHR33362">
    <property type="entry name" value="SIALIC ACID TRAP TRANSPORTER PERMEASE PROTEIN SIAT-RELATED"/>
    <property type="match status" value="1"/>
</dbReference>
<dbReference type="GO" id="GO:0005886">
    <property type="term" value="C:plasma membrane"/>
    <property type="evidence" value="ECO:0007669"/>
    <property type="project" value="UniProtKB-SubCell"/>
</dbReference>
<gene>
    <name evidence="9" type="ORF">G5575_15340</name>
</gene>
<feature type="domain" description="TRAP C4-dicarboxylate transport system permease DctM subunit" evidence="8">
    <location>
        <begin position="7"/>
        <end position="415"/>
    </location>
</feature>
<dbReference type="InterPro" id="IPR004681">
    <property type="entry name" value="TRAP_DctM"/>
</dbReference>
<feature type="transmembrane region" description="Helical" evidence="7">
    <location>
        <begin position="357"/>
        <end position="380"/>
    </location>
</feature>
<keyword evidence="5 7" id="KW-1133">Transmembrane helix</keyword>
<evidence type="ECO:0000256" key="2">
    <source>
        <dbReference type="ARBA" id="ARBA00022475"/>
    </source>
</evidence>
<reference evidence="9 10" key="2">
    <citation type="submission" date="2020-03" db="EMBL/GenBank/DDBJ databases">
        <title>Devosia chinhatensis sp. nov., isolated from a hexachlorocyclohexane (HCH) dump site in India.</title>
        <authorList>
            <person name="Kumar M."/>
            <person name="Lal R."/>
        </authorList>
    </citation>
    <scope>NUCLEOTIDE SEQUENCE [LARGE SCALE GENOMIC DNA]</scope>
    <source>
        <strain evidence="9 10">H239</strain>
    </source>
</reference>
<organism evidence="9 10">
    <name type="scientific">Devosia aurantiaca</name>
    <dbReference type="NCBI Taxonomy" id="2714858"/>
    <lineage>
        <taxon>Bacteria</taxon>
        <taxon>Pseudomonadati</taxon>
        <taxon>Pseudomonadota</taxon>
        <taxon>Alphaproteobacteria</taxon>
        <taxon>Hyphomicrobiales</taxon>
        <taxon>Devosiaceae</taxon>
        <taxon>Devosia</taxon>
    </lineage>
</organism>
<evidence type="ECO:0000256" key="6">
    <source>
        <dbReference type="ARBA" id="ARBA00023136"/>
    </source>
</evidence>
<dbReference type="NCBIfam" id="TIGR00786">
    <property type="entry name" value="dctM"/>
    <property type="match status" value="1"/>
</dbReference>
<evidence type="ECO:0000256" key="3">
    <source>
        <dbReference type="ARBA" id="ARBA00022519"/>
    </source>
</evidence>
<evidence type="ECO:0000313" key="9">
    <source>
        <dbReference type="EMBL" id="NGP18845.1"/>
    </source>
</evidence>
<accession>A0A6M1SUN8</accession>
<evidence type="ECO:0000256" key="4">
    <source>
        <dbReference type="ARBA" id="ARBA00022692"/>
    </source>
</evidence>
<evidence type="ECO:0000256" key="7">
    <source>
        <dbReference type="RuleBase" id="RU369079"/>
    </source>
</evidence>
<dbReference type="RefSeq" id="WP_164535088.1">
    <property type="nucleotide sequence ID" value="NZ_JAALFG010000003.1"/>
</dbReference>
<feature type="transmembrane region" description="Helical" evidence="7">
    <location>
        <begin position="214"/>
        <end position="234"/>
    </location>
</feature>
<feature type="transmembrane region" description="Helical" evidence="7">
    <location>
        <begin position="135"/>
        <end position="159"/>
    </location>
</feature>
<feature type="transmembrane region" description="Helical" evidence="7">
    <location>
        <begin position="270"/>
        <end position="292"/>
    </location>
</feature>
<dbReference type="Pfam" id="PF06808">
    <property type="entry name" value="DctM"/>
    <property type="match status" value="1"/>
</dbReference>
<comment type="caution">
    <text evidence="9">The sequence shown here is derived from an EMBL/GenBank/DDBJ whole genome shotgun (WGS) entry which is preliminary data.</text>
</comment>
<dbReference type="GO" id="GO:0022857">
    <property type="term" value="F:transmembrane transporter activity"/>
    <property type="evidence" value="ECO:0007669"/>
    <property type="project" value="UniProtKB-UniRule"/>
</dbReference>
<evidence type="ECO:0000256" key="5">
    <source>
        <dbReference type="ARBA" id="ARBA00022989"/>
    </source>
</evidence>
<comment type="caution">
    <text evidence="7">Lacks conserved residue(s) required for the propagation of feature annotation.</text>
</comment>
<keyword evidence="10" id="KW-1185">Reference proteome</keyword>
<reference evidence="9 10" key="1">
    <citation type="submission" date="2020-02" db="EMBL/GenBank/DDBJ databases">
        <authorList>
            <person name="Khan S.A."/>
            <person name="Jeon C.O."/>
            <person name="Chun B.H."/>
        </authorList>
    </citation>
    <scope>NUCLEOTIDE SEQUENCE [LARGE SCALE GENOMIC DNA]</scope>
    <source>
        <strain evidence="9 10">H239</strain>
    </source>
</reference>